<proteinExistence type="predicted"/>
<dbReference type="Proteomes" id="UP001218218">
    <property type="component" value="Unassembled WGS sequence"/>
</dbReference>
<evidence type="ECO:0000313" key="2">
    <source>
        <dbReference type="EMBL" id="KAJ7356545.1"/>
    </source>
</evidence>
<feature type="compositionally biased region" description="Low complexity" evidence="1">
    <location>
        <begin position="273"/>
        <end position="288"/>
    </location>
</feature>
<gene>
    <name evidence="2" type="ORF">DFH08DRAFT_849303</name>
</gene>
<dbReference type="AlphaFoldDB" id="A0AAD7AED6"/>
<accession>A0AAD7AED6</accession>
<protein>
    <submittedName>
        <fullName evidence="2">Uncharacterized protein</fullName>
    </submittedName>
</protein>
<feature type="compositionally biased region" description="Polar residues" evidence="1">
    <location>
        <begin position="197"/>
        <end position="210"/>
    </location>
</feature>
<feature type="compositionally biased region" description="Polar residues" evidence="1">
    <location>
        <begin position="91"/>
        <end position="101"/>
    </location>
</feature>
<comment type="caution">
    <text evidence="2">The sequence shown here is derived from an EMBL/GenBank/DDBJ whole genome shotgun (WGS) entry which is preliminary data.</text>
</comment>
<name>A0AAD7AED6_9AGAR</name>
<feature type="compositionally biased region" description="Low complexity" evidence="1">
    <location>
        <begin position="244"/>
        <end position="259"/>
    </location>
</feature>
<feature type="compositionally biased region" description="Low complexity" evidence="1">
    <location>
        <begin position="124"/>
        <end position="138"/>
    </location>
</feature>
<feature type="region of interest" description="Disordered" evidence="1">
    <location>
        <begin position="1"/>
        <end position="61"/>
    </location>
</feature>
<evidence type="ECO:0000313" key="3">
    <source>
        <dbReference type="Proteomes" id="UP001218218"/>
    </source>
</evidence>
<feature type="region of interest" description="Disordered" evidence="1">
    <location>
        <begin position="74"/>
        <end position="162"/>
    </location>
</feature>
<sequence>MQSTFEPIPRPLKRSASVASLPTPPPTRHKRKRAGSKHSRASDDDLSATDDNDDDDEKLIKEAEAEESFWLATNAAAASSTQPPLLYRRLQAQSKSQTQQLHGVPPVSPPPSHRKPPGKAIVLPHTPTPKSTSSTISPPTTPTRASILRDSPDNPFLASPLGSQDEVVVNESSLLEEKPTMAFVFRGVRRSFPNPYYNASRTSPNPNSQLPPEHPDFEPEERGVRKLLFGVRKNAAPPKKGGRRVAQAAGRGRRAAAAASTSRKSDEEADELPTTPTKAKADMPTTPTKPKPKRAAAA</sequence>
<feature type="region of interest" description="Disordered" evidence="1">
    <location>
        <begin position="193"/>
        <end position="298"/>
    </location>
</feature>
<evidence type="ECO:0000256" key="1">
    <source>
        <dbReference type="SAM" id="MobiDB-lite"/>
    </source>
</evidence>
<feature type="compositionally biased region" description="Basic and acidic residues" evidence="1">
    <location>
        <begin position="213"/>
        <end position="224"/>
    </location>
</feature>
<organism evidence="2 3">
    <name type="scientific">Mycena albidolilacea</name>
    <dbReference type="NCBI Taxonomy" id="1033008"/>
    <lineage>
        <taxon>Eukaryota</taxon>
        <taxon>Fungi</taxon>
        <taxon>Dikarya</taxon>
        <taxon>Basidiomycota</taxon>
        <taxon>Agaricomycotina</taxon>
        <taxon>Agaricomycetes</taxon>
        <taxon>Agaricomycetidae</taxon>
        <taxon>Agaricales</taxon>
        <taxon>Marasmiineae</taxon>
        <taxon>Mycenaceae</taxon>
        <taxon>Mycena</taxon>
    </lineage>
</organism>
<reference evidence="2" key="1">
    <citation type="submission" date="2023-03" db="EMBL/GenBank/DDBJ databases">
        <title>Massive genome expansion in bonnet fungi (Mycena s.s.) driven by repeated elements and novel gene families across ecological guilds.</title>
        <authorList>
            <consortium name="Lawrence Berkeley National Laboratory"/>
            <person name="Harder C.B."/>
            <person name="Miyauchi S."/>
            <person name="Viragh M."/>
            <person name="Kuo A."/>
            <person name="Thoen E."/>
            <person name="Andreopoulos B."/>
            <person name="Lu D."/>
            <person name="Skrede I."/>
            <person name="Drula E."/>
            <person name="Henrissat B."/>
            <person name="Morin E."/>
            <person name="Kohler A."/>
            <person name="Barry K."/>
            <person name="LaButti K."/>
            <person name="Morin E."/>
            <person name="Salamov A."/>
            <person name="Lipzen A."/>
            <person name="Mereny Z."/>
            <person name="Hegedus B."/>
            <person name="Baldrian P."/>
            <person name="Stursova M."/>
            <person name="Weitz H."/>
            <person name="Taylor A."/>
            <person name="Grigoriev I.V."/>
            <person name="Nagy L.G."/>
            <person name="Martin F."/>
            <person name="Kauserud H."/>
        </authorList>
    </citation>
    <scope>NUCLEOTIDE SEQUENCE</scope>
    <source>
        <strain evidence="2">CBHHK002</strain>
    </source>
</reference>
<feature type="compositionally biased region" description="Acidic residues" evidence="1">
    <location>
        <begin position="44"/>
        <end position="57"/>
    </location>
</feature>
<keyword evidence="3" id="KW-1185">Reference proteome</keyword>
<dbReference type="EMBL" id="JARIHO010000008">
    <property type="protein sequence ID" value="KAJ7356545.1"/>
    <property type="molecule type" value="Genomic_DNA"/>
</dbReference>
<feature type="compositionally biased region" description="Basic residues" evidence="1">
    <location>
        <begin position="27"/>
        <end position="39"/>
    </location>
</feature>